<feature type="transmembrane region" description="Helical" evidence="8">
    <location>
        <begin position="61"/>
        <end position="82"/>
    </location>
</feature>
<organism evidence="9 10">
    <name type="scientific">Saccharopolyspora erythraea</name>
    <name type="common">Streptomyces erythraeus</name>
    <dbReference type="NCBI Taxonomy" id="1836"/>
    <lineage>
        <taxon>Bacteria</taxon>
        <taxon>Bacillati</taxon>
        <taxon>Actinomycetota</taxon>
        <taxon>Actinomycetes</taxon>
        <taxon>Pseudonocardiales</taxon>
        <taxon>Pseudonocardiaceae</taxon>
        <taxon>Saccharopolyspora</taxon>
    </lineage>
</organism>
<evidence type="ECO:0000256" key="6">
    <source>
        <dbReference type="ARBA" id="ARBA00022989"/>
    </source>
</evidence>
<dbReference type="EMBL" id="BAAAGS010000056">
    <property type="protein sequence ID" value="GAA0552211.1"/>
    <property type="molecule type" value="Genomic_DNA"/>
</dbReference>
<keyword evidence="3" id="KW-0813">Transport</keyword>
<evidence type="ECO:0000256" key="8">
    <source>
        <dbReference type="SAM" id="Phobius"/>
    </source>
</evidence>
<protein>
    <submittedName>
        <fullName evidence="9">Branched-chain amino acid exporter BrnF</fullName>
    </submittedName>
</protein>
<dbReference type="PANTHER" id="PTHR34979:SF1">
    <property type="entry name" value="INNER MEMBRANE PROTEIN YGAZ"/>
    <property type="match status" value="1"/>
</dbReference>
<feature type="transmembrane region" description="Helical" evidence="8">
    <location>
        <begin position="229"/>
        <end position="262"/>
    </location>
</feature>
<comment type="similarity">
    <text evidence="2">Belongs to the AzlC family.</text>
</comment>
<keyword evidence="6 8" id="KW-1133">Transmembrane helix</keyword>
<evidence type="ECO:0000256" key="2">
    <source>
        <dbReference type="ARBA" id="ARBA00010735"/>
    </source>
</evidence>
<evidence type="ECO:0000256" key="5">
    <source>
        <dbReference type="ARBA" id="ARBA00022692"/>
    </source>
</evidence>
<accession>A0ABP3NXR8</accession>
<sequence>MRECCPEAARAGNVRNQTPRVLREHGHVQQPVLDSPDAVPSPSPSASRRERIAAGIRDSSSAGLGIFPLGIALGLLVVQAGLPWWLAPALSLAAFAGSLELLLVAMVAAAAPLAAVALTVFVVNFRHVFYAFSFPLHLVRNRLARAYCVYAMIDEAYAVSASLPAAERSAARLLAMQIASQVYWVGGGLVGVTVGVALPAPIEGLEFALCALFTVLALDAFASRREIPSVLLAAASAVLALVLAPGAALFVALLVFVALLFVRYGVAVRSGTIREVVDA</sequence>
<keyword evidence="10" id="KW-1185">Reference proteome</keyword>
<keyword evidence="4" id="KW-1003">Cell membrane</keyword>
<name>A0ABP3NXR8_SACER</name>
<evidence type="ECO:0000256" key="7">
    <source>
        <dbReference type="ARBA" id="ARBA00023136"/>
    </source>
</evidence>
<keyword evidence="7 8" id="KW-0472">Membrane</keyword>
<proteinExistence type="inferred from homology"/>
<evidence type="ECO:0000313" key="9">
    <source>
        <dbReference type="EMBL" id="GAA0552211.1"/>
    </source>
</evidence>
<evidence type="ECO:0000256" key="4">
    <source>
        <dbReference type="ARBA" id="ARBA00022475"/>
    </source>
</evidence>
<dbReference type="Proteomes" id="UP001500729">
    <property type="component" value="Unassembled WGS sequence"/>
</dbReference>
<evidence type="ECO:0000256" key="3">
    <source>
        <dbReference type="ARBA" id="ARBA00022448"/>
    </source>
</evidence>
<dbReference type="Pfam" id="PF03591">
    <property type="entry name" value="AzlC"/>
    <property type="match status" value="1"/>
</dbReference>
<reference evidence="10" key="1">
    <citation type="journal article" date="2019" name="Int. J. Syst. Evol. Microbiol.">
        <title>The Global Catalogue of Microorganisms (GCM) 10K type strain sequencing project: providing services to taxonomists for standard genome sequencing and annotation.</title>
        <authorList>
            <consortium name="The Broad Institute Genomics Platform"/>
            <consortium name="The Broad Institute Genome Sequencing Center for Infectious Disease"/>
            <person name="Wu L."/>
            <person name="Ma J."/>
        </authorList>
    </citation>
    <scope>NUCLEOTIDE SEQUENCE [LARGE SCALE GENOMIC DNA]</scope>
    <source>
        <strain evidence="10">JCM 10303</strain>
    </source>
</reference>
<feature type="transmembrane region" description="Helical" evidence="8">
    <location>
        <begin position="102"/>
        <end position="123"/>
    </location>
</feature>
<comment type="subcellular location">
    <subcellularLocation>
        <location evidence="1">Cell membrane</location>
        <topology evidence="1">Multi-pass membrane protein</topology>
    </subcellularLocation>
</comment>
<feature type="transmembrane region" description="Helical" evidence="8">
    <location>
        <begin position="182"/>
        <end position="198"/>
    </location>
</feature>
<dbReference type="InterPro" id="IPR011606">
    <property type="entry name" value="Brnchd-chn_aa_trnsp_permease"/>
</dbReference>
<dbReference type="PANTHER" id="PTHR34979">
    <property type="entry name" value="INNER MEMBRANE PROTEIN YGAZ"/>
    <property type="match status" value="1"/>
</dbReference>
<evidence type="ECO:0000313" key="10">
    <source>
        <dbReference type="Proteomes" id="UP001500729"/>
    </source>
</evidence>
<gene>
    <name evidence="9" type="primary">brnF</name>
    <name evidence="9" type="ORF">GCM10009533_58070</name>
</gene>
<comment type="caution">
    <text evidence="9">The sequence shown here is derived from an EMBL/GenBank/DDBJ whole genome shotgun (WGS) entry which is preliminary data.</text>
</comment>
<keyword evidence="5 8" id="KW-0812">Transmembrane</keyword>
<evidence type="ECO:0000256" key="1">
    <source>
        <dbReference type="ARBA" id="ARBA00004651"/>
    </source>
</evidence>